<evidence type="ECO:0000313" key="1">
    <source>
        <dbReference type="EMBL" id="OLF50295.1"/>
    </source>
</evidence>
<proteinExistence type="predicted"/>
<dbReference type="Proteomes" id="UP000186437">
    <property type="component" value="Unassembled WGS sequence"/>
</dbReference>
<evidence type="ECO:0000313" key="2">
    <source>
        <dbReference type="Proteomes" id="UP000186437"/>
    </source>
</evidence>
<comment type="caution">
    <text evidence="1">The sequence shown here is derived from an EMBL/GenBank/DDBJ whole genome shotgun (WGS) entry which is preliminary data.</text>
</comment>
<dbReference type="EMBL" id="MSJL01000008">
    <property type="protein sequence ID" value="OLF50295.1"/>
    <property type="molecule type" value="Genomic_DNA"/>
</dbReference>
<keyword evidence="2" id="KW-1185">Reference proteome</keyword>
<sequence length="73" mass="8628">MTINVKNMWKLSPQQQLEEQASNHQILAATSRTSFEITTRFFHLLPHHFPQELFLSAQESRLLFSPIYDKIEL</sequence>
<accession>A0A1Q8EES2</accession>
<organism evidence="1 2">
    <name type="scientific">Streptococcus acidominimus</name>
    <dbReference type="NCBI Taxonomy" id="1326"/>
    <lineage>
        <taxon>Bacteria</taxon>
        <taxon>Bacillati</taxon>
        <taxon>Bacillota</taxon>
        <taxon>Bacilli</taxon>
        <taxon>Lactobacillales</taxon>
        <taxon>Streptococcaceae</taxon>
        <taxon>Streptococcus</taxon>
    </lineage>
</organism>
<gene>
    <name evidence="1" type="ORF">BU200_02705</name>
</gene>
<reference evidence="2" key="1">
    <citation type="submission" date="2016-12" db="EMBL/GenBank/DDBJ databases">
        <authorList>
            <person name="Gulvik C.A."/>
        </authorList>
    </citation>
    <scope>NUCLEOTIDE SEQUENCE [LARGE SCALE GENOMIC DNA]</scope>
    <source>
        <strain evidence="2">ATCC 51725</strain>
    </source>
</reference>
<protein>
    <submittedName>
        <fullName evidence="1">Uncharacterized protein</fullName>
    </submittedName>
</protein>
<name>A0A1Q8EES2_STRAI</name>
<dbReference type="AlphaFoldDB" id="A0A1Q8EES2"/>